<dbReference type="HOGENOM" id="CLU_1806149_0_0_1"/>
<feature type="transmembrane region" description="Helical" evidence="1">
    <location>
        <begin position="44"/>
        <end position="68"/>
    </location>
</feature>
<accession>U1HFG7</accession>
<proteinExistence type="predicted"/>
<evidence type="ECO:0000256" key="1">
    <source>
        <dbReference type="SAM" id="Phobius"/>
    </source>
</evidence>
<evidence type="ECO:0000313" key="2">
    <source>
        <dbReference type="EMBL" id="ERF68845.1"/>
    </source>
</evidence>
<dbReference type="EMBL" id="KE721492">
    <property type="protein sequence ID" value="ERF68845.1"/>
    <property type="molecule type" value="Genomic_DNA"/>
</dbReference>
<dbReference type="AlphaFoldDB" id="U1HFG7"/>
<protein>
    <submittedName>
        <fullName evidence="2">Uncharacterized protein</fullName>
    </submittedName>
</protein>
<evidence type="ECO:0000313" key="3">
    <source>
        <dbReference type="Proteomes" id="UP000019373"/>
    </source>
</evidence>
<dbReference type="RefSeq" id="XP_007805463.1">
    <property type="nucleotide sequence ID" value="XM_007807272.1"/>
</dbReference>
<keyword evidence="3" id="KW-1185">Reference proteome</keyword>
<reference evidence="3" key="1">
    <citation type="journal article" date="2014" name="BMC Genomics">
        <title>Genome characteristics reveal the impact of lichenization on lichen-forming fungus Endocarpon pusillum Hedwig (Verrucariales, Ascomycota).</title>
        <authorList>
            <person name="Wang Y.-Y."/>
            <person name="Liu B."/>
            <person name="Zhang X.-Y."/>
            <person name="Zhou Q.-M."/>
            <person name="Zhang T."/>
            <person name="Li H."/>
            <person name="Yu Y.-F."/>
            <person name="Zhang X.-L."/>
            <person name="Hao X.-Y."/>
            <person name="Wang M."/>
            <person name="Wang L."/>
            <person name="Wei J.-C."/>
        </authorList>
    </citation>
    <scope>NUCLEOTIDE SEQUENCE [LARGE SCALE GENOMIC DNA]</scope>
    <source>
        <strain evidence="3">Z07020 / HMAS-L-300199</strain>
    </source>
</reference>
<keyword evidence="1" id="KW-1133">Transmembrane helix</keyword>
<dbReference type="Proteomes" id="UP000019373">
    <property type="component" value="Unassembled WGS sequence"/>
</dbReference>
<name>U1HFG7_ENDPU</name>
<dbReference type="GeneID" id="19239452"/>
<keyword evidence="1" id="KW-0812">Transmembrane</keyword>
<keyword evidence="1" id="KW-0472">Membrane</keyword>
<gene>
    <name evidence="2" type="ORF">EPUS_04497</name>
</gene>
<sequence length="143" mass="15935">MANLPTSPNFDSNNIRIMVPYSALLFFARLGYMIRLLGGELDTLGVVIVIVTLPLTAAALAIAVTLCYKLSIHTRTRREEDWYHLTWFQAGWPGDGGGGGHMYNQNLNLIGNSPLDVKERTLRVQITTHEFVPNNPAALQELR</sequence>
<organism evidence="2 3">
    <name type="scientific">Endocarpon pusillum (strain Z07020 / HMAS-L-300199)</name>
    <name type="common">Lichen-forming fungus</name>
    <dbReference type="NCBI Taxonomy" id="1263415"/>
    <lineage>
        <taxon>Eukaryota</taxon>
        <taxon>Fungi</taxon>
        <taxon>Dikarya</taxon>
        <taxon>Ascomycota</taxon>
        <taxon>Pezizomycotina</taxon>
        <taxon>Eurotiomycetes</taxon>
        <taxon>Chaetothyriomycetidae</taxon>
        <taxon>Verrucariales</taxon>
        <taxon>Verrucariaceae</taxon>
        <taxon>Endocarpon</taxon>
    </lineage>
</organism>